<dbReference type="VEuPathDB" id="FungiDB:EYZ11_012245"/>
<accession>A0A4S3J0R5</accession>
<protein>
    <submittedName>
        <fullName evidence="2">Uncharacterized protein</fullName>
    </submittedName>
</protein>
<name>A0A4S3J0R5_9EURO</name>
<dbReference type="Proteomes" id="UP000308092">
    <property type="component" value="Unassembled WGS sequence"/>
</dbReference>
<keyword evidence="3" id="KW-1185">Reference proteome</keyword>
<dbReference type="EMBL" id="SOSA01000880">
    <property type="protein sequence ID" value="THC88310.1"/>
    <property type="molecule type" value="Genomic_DNA"/>
</dbReference>
<sequence>MQLPPLRANGSSKEIRDAQSTISTDEFSDDYNTGPSPILNTLYTATGHAA</sequence>
<comment type="caution">
    <text evidence="2">The sequence shown here is derived from an EMBL/GenBank/DDBJ whole genome shotgun (WGS) entry which is preliminary data.</text>
</comment>
<proteinExistence type="predicted"/>
<reference evidence="2 3" key="1">
    <citation type="submission" date="2019-03" db="EMBL/GenBank/DDBJ databases">
        <title>The genome sequence of a newly discovered highly antifungal drug resistant Aspergillus species, Aspergillus tanneri NIH 1004.</title>
        <authorList>
            <person name="Mounaud S."/>
            <person name="Singh I."/>
            <person name="Joardar V."/>
            <person name="Pakala S."/>
            <person name="Pakala S."/>
            <person name="Venepally P."/>
            <person name="Hoover J."/>
            <person name="Nierman W."/>
            <person name="Chung J."/>
            <person name="Losada L."/>
        </authorList>
    </citation>
    <scope>NUCLEOTIDE SEQUENCE [LARGE SCALE GENOMIC DNA]</scope>
    <source>
        <strain evidence="2 3">NIH1004</strain>
    </source>
</reference>
<feature type="compositionally biased region" description="Polar residues" evidence="1">
    <location>
        <begin position="18"/>
        <end position="33"/>
    </location>
</feature>
<dbReference type="AlphaFoldDB" id="A0A4S3J0R5"/>
<evidence type="ECO:0000256" key="1">
    <source>
        <dbReference type="SAM" id="MobiDB-lite"/>
    </source>
</evidence>
<gene>
    <name evidence="2" type="ORF">EYZ11_012245</name>
</gene>
<organism evidence="2 3">
    <name type="scientific">Aspergillus tanneri</name>
    <dbReference type="NCBI Taxonomy" id="1220188"/>
    <lineage>
        <taxon>Eukaryota</taxon>
        <taxon>Fungi</taxon>
        <taxon>Dikarya</taxon>
        <taxon>Ascomycota</taxon>
        <taxon>Pezizomycotina</taxon>
        <taxon>Eurotiomycetes</taxon>
        <taxon>Eurotiomycetidae</taxon>
        <taxon>Eurotiales</taxon>
        <taxon>Aspergillaceae</taxon>
        <taxon>Aspergillus</taxon>
        <taxon>Aspergillus subgen. Circumdati</taxon>
    </lineage>
</organism>
<evidence type="ECO:0000313" key="3">
    <source>
        <dbReference type="Proteomes" id="UP000308092"/>
    </source>
</evidence>
<evidence type="ECO:0000313" key="2">
    <source>
        <dbReference type="EMBL" id="THC88310.1"/>
    </source>
</evidence>
<feature type="region of interest" description="Disordered" evidence="1">
    <location>
        <begin position="1"/>
        <end position="33"/>
    </location>
</feature>